<dbReference type="PANTHER" id="PTHR34070:SF1">
    <property type="entry name" value="DNA ALKYLATION REPAIR PROTEIN"/>
    <property type="match status" value="1"/>
</dbReference>
<keyword evidence="2" id="KW-1185">Reference proteome</keyword>
<dbReference type="Pfam" id="PF08713">
    <property type="entry name" value="DNA_alkylation"/>
    <property type="match status" value="1"/>
</dbReference>
<name>A0A5C5UKD6_9CORY</name>
<dbReference type="EMBL" id="VOHM01000007">
    <property type="protein sequence ID" value="TWT26694.1"/>
    <property type="molecule type" value="Genomic_DNA"/>
</dbReference>
<dbReference type="Gene3D" id="1.25.10.90">
    <property type="match status" value="1"/>
</dbReference>
<dbReference type="PANTHER" id="PTHR34070">
    <property type="entry name" value="ARMADILLO-TYPE FOLD"/>
    <property type="match status" value="1"/>
</dbReference>
<dbReference type="InterPro" id="IPR014825">
    <property type="entry name" value="DNA_alkylation"/>
</dbReference>
<dbReference type="OrthoDB" id="9775346at2"/>
<protein>
    <submittedName>
        <fullName evidence="1">DNA alkylation repair protein</fullName>
    </submittedName>
</protein>
<sequence>MGVHYELVSELRASLPVHADPERAAQQQRYLKTHEPLLGLQIPQLRTLVRQAARNHAADGLALPMLIDTARELWDHATHREFRRAAIMLLLIPKHAARLDASAMGLVEHFVRTGAWWDLVDECVHVHNYIRGRRGDAGFAAEFERMTEWARDPDRWIRRFAILCQLQAKADTDIELLSQVVEANITDPEFFVAKAIGWALRDYARTDPEWVREFVAAHPDMQPLSRREALKHL</sequence>
<proteinExistence type="predicted"/>
<dbReference type="SUPFAM" id="SSF48371">
    <property type="entry name" value="ARM repeat"/>
    <property type="match status" value="1"/>
</dbReference>
<dbReference type="RefSeq" id="WP_146323970.1">
    <property type="nucleotide sequence ID" value="NZ_BAABLR010000007.1"/>
</dbReference>
<dbReference type="InterPro" id="IPR016024">
    <property type="entry name" value="ARM-type_fold"/>
</dbReference>
<comment type="caution">
    <text evidence="1">The sequence shown here is derived from an EMBL/GenBank/DDBJ whole genome shotgun (WGS) entry which is preliminary data.</text>
</comment>
<evidence type="ECO:0000313" key="1">
    <source>
        <dbReference type="EMBL" id="TWT26694.1"/>
    </source>
</evidence>
<dbReference type="AlphaFoldDB" id="A0A5C5UKD6"/>
<reference evidence="1 2" key="1">
    <citation type="submission" date="2019-08" db="EMBL/GenBank/DDBJ databases">
        <authorList>
            <person name="Lei W."/>
        </authorList>
    </citation>
    <scope>NUCLEOTIDE SEQUENCE [LARGE SCALE GENOMIC DNA]</scope>
    <source>
        <strain evidence="1 2">CCUG 58627</strain>
    </source>
</reference>
<accession>A0A5C5UKD6</accession>
<dbReference type="Proteomes" id="UP000320791">
    <property type="component" value="Unassembled WGS sequence"/>
</dbReference>
<gene>
    <name evidence="1" type="ORF">FRX94_04685</name>
</gene>
<evidence type="ECO:0000313" key="2">
    <source>
        <dbReference type="Proteomes" id="UP000320791"/>
    </source>
</evidence>
<organism evidence="1 2">
    <name type="scientific">Corynebacterium canis</name>
    <dbReference type="NCBI Taxonomy" id="679663"/>
    <lineage>
        <taxon>Bacteria</taxon>
        <taxon>Bacillati</taxon>
        <taxon>Actinomycetota</taxon>
        <taxon>Actinomycetes</taxon>
        <taxon>Mycobacteriales</taxon>
        <taxon>Corynebacteriaceae</taxon>
        <taxon>Corynebacterium</taxon>
    </lineage>
</organism>